<dbReference type="InterPro" id="IPR005025">
    <property type="entry name" value="FMN_Rdtase-like_dom"/>
</dbReference>
<protein>
    <submittedName>
        <fullName evidence="2">NAD(P)H-dependent FMN reductase</fullName>
    </submittedName>
</protein>
<dbReference type="InterPro" id="IPR029039">
    <property type="entry name" value="Flavoprotein-like_sf"/>
</dbReference>
<reference evidence="3" key="1">
    <citation type="journal article" date="2019" name="Int. J. Syst. Evol. Microbiol.">
        <title>The Global Catalogue of Microorganisms (GCM) 10K type strain sequencing project: providing services to taxonomists for standard genome sequencing and annotation.</title>
        <authorList>
            <consortium name="The Broad Institute Genomics Platform"/>
            <consortium name="The Broad Institute Genome Sequencing Center for Infectious Disease"/>
            <person name="Wu L."/>
            <person name="Ma J."/>
        </authorList>
    </citation>
    <scope>NUCLEOTIDE SEQUENCE [LARGE SCALE GENOMIC DNA]</scope>
    <source>
        <strain evidence="3">JCM 8201</strain>
    </source>
</reference>
<evidence type="ECO:0000259" key="1">
    <source>
        <dbReference type="Pfam" id="PF03358"/>
    </source>
</evidence>
<dbReference type="Pfam" id="PF03358">
    <property type="entry name" value="FMN_red"/>
    <property type="match status" value="1"/>
</dbReference>
<sequence length="214" mass="22242">MSRILAISGSLRKGSHNTALLRALPPLLPAGMELTHYGDLSGVPLYNADLDTAAPPPEVARLRREIAAADGLILAVPEYLHAVPGVVKNAIDWASRPFTAPALAGKAVLVLVATTGRTSGFRSLADTAQVLAGLRNIVVPVPEVVVQDAERALHTAADGTPSLADPATRALIGVQLAMLGDLVDSGAPASLESSFRRRTAEFLGIPAAPARTRE</sequence>
<dbReference type="PANTHER" id="PTHR30543:SF21">
    <property type="entry name" value="NAD(P)H-DEPENDENT FMN REDUCTASE LOT6"/>
    <property type="match status" value="1"/>
</dbReference>
<proteinExistence type="predicted"/>
<dbReference type="SUPFAM" id="SSF52218">
    <property type="entry name" value="Flavoproteins"/>
    <property type="match status" value="1"/>
</dbReference>
<dbReference type="Gene3D" id="3.40.50.360">
    <property type="match status" value="1"/>
</dbReference>
<dbReference type="RefSeq" id="WP_344451873.1">
    <property type="nucleotide sequence ID" value="NZ_BAAATZ010000014.1"/>
</dbReference>
<keyword evidence="3" id="KW-1185">Reference proteome</keyword>
<evidence type="ECO:0000313" key="3">
    <source>
        <dbReference type="Proteomes" id="UP001501842"/>
    </source>
</evidence>
<accession>A0ABP6GRH3</accession>
<evidence type="ECO:0000313" key="2">
    <source>
        <dbReference type="EMBL" id="GAA2728975.1"/>
    </source>
</evidence>
<organism evidence="2 3">
    <name type="scientific">Actinocorallia aurantiaca</name>
    <dbReference type="NCBI Taxonomy" id="46204"/>
    <lineage>
        <taxon>Bacteria</taxon>
        <taxon>Bacillati</taxon>
        <taxon>Actinomycetota</taxon>
        <taxon>Actinomycetes</taxon>
        <taxon>Streptosporangiales</taxon>
        <taxon>Thermomonosporaceae</taxon>
        <taxon>Actinocorallia</taxon>
    </lineage>
</organism>
<gene>
    <name evidence="2" type="ORF">GCM10010439_38370</name>
</gene>
<dbReference type="Proteomes" id="UP001501842">
    <property type="component" value="Unassembled WGS sequence"/>
</dbReference>
<comment type="caution">
    <text evidence="2">The sequence shown here is derived from an EMBL/GenBank/DDBJ whole genome shotgun (WGS) entry which is preliminary data.</text>
</comment>
<dbReference type="EMBL" id="BAAATZ010000014">
    <property type="protein sequence ID" value="GAA2728975.1"/>
    <property type="molecule type" value="Genomic_DNA"/>
</dbReference>
<name>A0ABP6GRH3_9ACTN</name>
<feature type="domain" description="NADPH-dependent FMN reductase-like" evidence="1">
    <location>
        <begin position="3"/>
        <end position="149"/>
    </location>
</feature>
<dbReference type="InterPro" id="IPR050712">
    <property type="entry name" value="NAD(P)H-dep_reductase"/>
</dbReference>
<dbReference type="PANTHER" id="PTHR30543">
    <property type="entry name" value="CHROMATE REDUCTASE"/>
    <property type="match status" value="1"/>
</dbReference>